<dbReference type="InterPro" id="IPR043128">
    <property type="entry name" value="Rev_trsase/Diguanyl_cyclase"/>
</dbReference>
<dbReference type="PROSITE" id="PS50158">
    <property type="entry name" value="ZF_CCHC"/>
    <property type="match status" value="1"/>
</dbReference>
<dbReference type="InterPro" id="IPR012337">
    <property type="entry name" value="RNaseH-like_sf"/>
</dbReference>
<dbReference type="SMART" id="SM00343">
    <property type="entry name" value="ZnF_C2HC"/>
    <property type="match status" value="3"/>
</dbReference>
<comment type="caution">
    <text evidence="5">The sequence shown here is derived from an EMBL/GenBank/DDBJ whole genome shotgun (WGS) entry which is preliminary data.</text>
</comment>
<protein>
    <submittedName>
        <fullName evidence="5">Uncharacterized protein</fullName>
    </submittedName>
</protein>
<evidence type="ECO:0000256" key="2">
    <source>
        <dbReference type="SAM" id="MobiDB-lite"/>
    </source>
</evidence>
<reference evidence="5" key="1">
    <citation type="submission" date="2021-10" db="EMBL/GenBank/DDBJ databases">
        <title>Tropical sea cucumber genome reveals ecological adaptation and Cuvierian tubules defense mechanism.</title>
        <authorList>
            <person name="Chen T."/>
        </authorList>
    </citation>
    <scope>NUCLEOTIDE SEQUENCE</scope>
    <source>
        <strain evidence="5">Nanhai2018</strain>
        <tissue evidence="5">Muscle</tissue>
    </source>
</reference>
<dbReference type="Gene3D" id="2.40.70.10">
    <property type="entry name" value="Acid Proteases"/>
    <property type="match status" value="1"/>
</dbReference>
<evidence type="ECO:0000259" key="3">
    <source>
        <dbReference type="PROSITE" id="PS50158"/>
    </source>
</evidence>
<feature type="domain" description="CCHC-type" evidence="3">
    <location>
        <begin position="362"/>
        <end position="378"/>
    </location>
</feature>
<dbReference type="GO" id="GO:0008270">
    <property type="term" value="F:zinc ion binding"/>
    <property type="evidence" value="ECO:0007669"/>
    <property type="project" value="UniProtKB-KW"/>
</dbReference>
<dbReference type="InterPro" id="IPR043502">
    <property type="entry name" value="DNA/RNA_pol_sf"/>
</dbReference>
<dbReference type="Pfam" id="PF00078">
    <property type="entry name" value="RVT_1"/>
    <property type="match status" value="1"/>
</dbReference>
<feature type="region of interest" description="Disordered" evidence="2">
    <location>
        <begin position="1639"/>
        <end position="1661"/>
    </location>
</feature>
<dbReference type="Pfam" id="PF03564">
    <property type="entry name" value="DUF1759"/>
    <property type="match status" value="1"/>
</dbReference>
<dbReference type="Gene3D" id="3.10.10.10">
    <property type="entry name" value="HIV Type 1 Reverse Transcriptase, subunit A, domain 1"/>
    <property type="match status" value="1"/>
</dbReference>
<evidence type="ECO:0000259" key="4">
    <source>
        <dbReference type="PROSITE" id="PS50994"/>
    </source>
</evidence>
<dbReference type="InterPro" id="IPR041588">
    <property type="entry name" value="Integrase_H2C2"/>
</dbReference>
<evidence type="ECO:0000256" key="1">
    <source>
        <dbReference type="PROSITE-ProRule" id="PRU00047"/>
    </source>
</evidence>
<dbReference type="Pfam" id="PF18701">
    <property type="entry name" value="DUF5641"/>
    <property type="match status" value="1"/>
</dbReference>
<dbReference type="Pfam" id="PF05380">
    <property type="entry name" value="Peptidase_A17"/>
    <property type="match status" value="1"/>
</dbReference>
<dbReference type="OrthoDB" id="10065998at2759"/>
<keyword evidence="1" id="KW-0862">Zinc</keyword>
<accession>A0A9Q0YDQ3</accession>
<dbReference type="InterPro" id="IPR000477">
    <property type="entry name" value="RT_dom"/>
</dbReference>
<proteinExistence type="predicted"/>
<gene>
    <name evidence="5" type="ORF">HOLleu_44067</name>
</gene>
<dbReference type="Gene3D" id="3.30.420.10">
    <property type="entry name" value="Ribonuclease H-like superfamily/Ribonuclease H"/>
    <property type="match status" value="1"/>
</dbReference>
<dbReference type="SUPFAM" id="SSF57756">
    <property type="entry name" value="Retrovirus zinc finger-like domains"/>
    <property type="match status" value="1"/>
</dbReference>
<dbReference type="Gene3D" id="3.30.70.270">
    <property type="match status" value="1"/>
</dbReference>
<dbReference type="InterPro" id="IPR036397">
    <property type="entry name" value="RNaseH_sf"/>
</dbReference>
<dbReference type="InterPro" id="IPR001584">
    <property type="entry name" value="Integrase_cat-core"/>
</dbReference>
<dbReference type="InterPro" id="IPR001878">
    <property type="entry name" value="Znf_CCHC"/>
</dbReference>
<keyword evidence="6" id="KW-1185">Reference proteome</keyword>
<dbReference type="InterPro" id="IPR008042">
    <property type="entry name" value="Retrotrans_Pao"/>
</dbReference>
<dbReference type="SUPFAM" id="SSF56672">
    <property type="entry name" value="DNA/RNA polymerases"/>
    <property type="match status" value="1"/>
</dbReference>
<dbReference type="InterPro" id="IPR036875">
    <property type="entry name" value="Znf_CCHC_sf"/>
</dbReference>
<dbReference type="Proteomes" id="UP001152320">
    <property type="component" value="Unassembled WGS sequence"/>
</dbReference>
<dbReference type="InterPro" id="IPR021109">
    <property type="entry name" value="Peptidase_aspartic_dom_sf"/>
</dbReference>
<dbReference type="CDD" id="cd01644">
    <property type="entry name" value="RT_pepA17"/>
    <property type="match status" value="1"/>
</dbReference>
<dbReference type="GO" id="GO:0003676">
    <property type="term" value="F:nucleic acid binding"/>
    <property type="evidence" value="ECO:0007669"/>
    <property type="project" value="InterPro"/>
</dbReference>
<dbReference type="EMBL" id="JAIZAY010000619">
    <property type="protein sequence ID" value="KAJ8018117.1"/>
    <property type="molecule type" value="Genomic_DNA"/>
</dbReference>
<dbReference type="GO" id="GO:0015074">
    <property type="term" value="P:DNA integration"/>
    <property type="evidence" value="ECO:0007669"/>
    <property type="project" value="InterPro"/>
</dbReference>
<feature type="region of interest" description="Disordered" evidence="2">
    <location>
        <begin position="291"/>
        <end position="319"/>
    </location>
</feature>
<keyword evidence="1" id="KW-0479">Metal-binding</keyword>
<organism evidence="5 6">
    <name type="scientific">Holothuria leucospilota</name>
    <name type="common">Black long sea cucumber</name>
    <name type="synonym">Mertensiothuria leucospilota</name>
    <dbReference type="NCBI Taxonomy" id="206669"/>
    <lineage>
        <taxon>Eukaryota</taxon>
        <taxon>Metazoa</taxon>
        <taxon>Echinodermata</taxon>
        <taxon>Eleutherozoa</taxon>
        <taxon>Echinozoa</taxon>
        <taxon>Holothuroidea</taxon>
        <taxon>Aspidochirotacea</taxon>
        <taxon>Aspidochirotida</taxon>
        <taxon>Holothuriidae</taxon>
        <taxon>Holothuria</taxon>
    </lineage>
</organism>
<feature type="compositionally biased region" description="Polar residues" evidence="2">
    <location>
        <begin position="307"/>
        <end position="319"/>
    </location>
</feature>
<dbReference type="SUPFAM" id="SSF53098">
    <property type="entry name" value="Ribonuclease H-like"/>
    <property type="match status" value="1"/>
</dbReference>
<dbReference type="PANTHER" id="PTHR47331:SF1">
    <property type="entry name" value="GAG-LIKE PROTEIN"/>
    <property type="match status" value="1"/>
</dbReference>
<dbReference type="PROSITE" id="PS50994">
    <property type="entry name" value="INTEGRASE"/>
    <property type="match status" value="1"/>
</dbReference>
<dbReference type="InterPro" id="IPR040676">
    <property type="entry name" value="DUF5641"/>
</dbReference>
<sequence length="1799" mass="205236">MTPPKFQWDTTSKVSPEQGAAGAQGDFTGHLMHFLFQSQQQMQQLFQAQQRSQDQMHLLIQAQQQAQQQSQAQTIHLLQEIKNQRDHEQQVLLNAIRNPASQPPPGLAGLNQASRSPTLVKLPKLQLPKFEGEILKWPNFWESFEINVDSQTQLSDKQKLDYLHQVLKGPAYDKIKGLGLEGNKYAEAVKILKEQYGDKMHQKKALWESLHSLRPVKENMNNLEKFTDEMNALTVALKKQGVPEMTDKLPKSLNSEINKMRLLQGKHKEELKMQELLDFLKNFQLLNIAGGNTGKKKESKEEVSGSNQQVQSKVPTANFAQNSTQVNKRGCLFCGKGNHWSDECQKVTDVQKRREMIKKEGRCFKCLNKGHLYKDCKRKKPCFHCKDESHNSALCLKRVAKQQMHLSVQTEEEEESNESETVQIDGFLTTSKENKGIVMATFPCEITNPVTKEKQQMHVFLDTGAKVTCISAEAAKRLKLKSKKQVTLETSRFNTKQIERINAGMVELELNGPKNFKIDVEAYTIPNMAPPIGLEAIHFDKGTWKKIQVFKPINNPPTSNKSTPIDIIIGMDYWYDVMGAGLPSTAIQTSLVVHHTPLGNILCGKFQKMRDSYPIENEVTIPSMKESQNEETVQINQMLCLSKFEDPVQKLWDLETIGIKYDDPEGSTKEQEVLQKFKETVQFENGRYVVGFPWKDDRPNLSSNFNTAKGRLTTTLKSLCPSGEPTQKFQKYNKIIKDQLDAGVIEEVKSKRPDGLRVHYIPHLAVSREDKATTKLRVVYDASAKTRNEGKSLNDMMYSGPCLLQNLSGILLRFRLPQVAIVSDIEKAFLQVGLRQTDRDATRFLWVKDDTKPTVEENIQVYRFTRIPFGVASSPYLLGATINFHLDKNPGKVASQIKNNVYVDNVVIGSNNTKEAVKLYKEAKELFQSASMNLREWVSNSEEFNRMLPDVDRVKSKEVSVLGILWNTQTDKIQLKVNVDSLHNVTKRSTLQQLAKIFDPLGYLSPVTIRGKILHQQMWKENFDWDCPLPDPYVVKWKALENELQSIKKFSVLRPVLVDHKIPIQLLCFTDSSQEAYSACVYVRQKVNSEVRCSLVFAKARVVPIKRQLTLPQLELTAALIGARALRFVERELNHPVEGKFLWSDSQIALHWIHSQKELPPYVARRTQEIVNKGDISFSYVNTRENPADLATRGVSANFLKESNWLTGPDWVTQDVNKWPKWCPVGMEEPLLPPSQSKGNRRKQKGDVSQEIHLMNSNKEMLYPFDIDVNMYSDVSKLLRVTAYCRRFVDRCLKKSVPETKAVTAKELQFAKHQWIRAVQQQSFTEELKLLKKGKRNQLIKQLDLFLDGSLVRCGGRLANANLKEESQYPTLLPRNNKLTSLVIEKAHEKVFHFGARSTLAEVRLSHWIPHGLTEVKSVLRKCLICRRVQGGPFKPPRMAQMPAERVRRAPAFKYTGLDYLGPLFIREKTGEEHQKRWIAIFTCFTTRAVHLEVIKDCSAESAVQAVERFIGRRGTPHTILTDNALQFKKGASILQAIWGQKPGEEIRESLTTFYSQQGIHWRYIPEKSPWVGGFYERLVDLVKRAIKKTLWKMTVTNEGLQTLIAQIEGTLNTRPLLTLSPDINDQSVLTPAGLMAPMSQLGMPPSEEDPDDPDYDPKPHGKATLLRQWKMREKKLDQFWKIWQTQYLQELREAHQTHFKLIRGEIPRLPQVGEVCLIRDTTPRVTWKMGKVLGHVHSADGEVRFVNIRLPSGFSTKRGVKDLVPLEADFIGTEDNQTTVVLFLSSDVLAPGDCRGQP</sequence>
<feature type="domain" description="Integrase catalytic" evidence="4">
    <location>
        <begin position="1447"/>
        <end position="1640"/>
    </location>
</feature>
<evidence type="ECO:0000313" key="6">
    <source>
        <dbReference type="Proteomes" id="UP001152320"/>
    </source>
</evidence>
<dbReference type="Gene3D" id="1.10.340.70">
    <property type="match status" value="1"/>
</dbReference>
<name>A0A9Q0YDQ3_HOLLE</name>
<dbReference type="InterPro" id="IPR005312">
    <property type="entry name" value="DUF1759"/>
</dbReference>
<keyword evidence="1" id="KW-0863">Zinc-finger</keyword>
<dbReference type="PANTHER" id="PTHR47331">
    <property type="entry name" value="PHD-TYPE DOMAIN-CONTAINING PROTEIN"/>
    <property type="match status" value="1"/>
</dbReference>
<evidence type="ECO:0000313" key="5">
    <source>
        <dbReference type="EMBL" id="KAJ8018117.1"/>
    </source>
</evidence>
<dbReference type="Gene3D" id="4.10.60.10">
    <property type="entry name" value="Zinc finger, CCHC-type"/>
    <property type="match status" value="1"/>
</dbReference>
<feature type="region of interest" description="Disordered" evidence="2">
    <location>
        <begin position="1"/>
        <end position="25"/>
    </location>
</feature>
<dbReference type="Pfam" id="PF17921">
    <property type="entry name" value="Integrase_H2C2"/>
    <property type="match status" value="1"/>
</dbReference>